<evidence type="ECO:0000313" key="4">
    <source>
        <dbReference type="RefSeq" id="XP_039118899.1"/>
    </source>
</evidence>
<keyword evidence="3" id="KW-1185">Reference proteome</keyword>
<dbReference type="PROSITE" id="PS50927">
    <property type="entry name" value="BULB_LECTIN"/>
    <property type="match status" value="1"/>
</dbReference>
<dbReference type="GO" id="GO:0051707">
    <property type="term" value="P:response to other organism"/>
    <property type="evidence" value="ECO:0007669"/>
    <property type="project" value="UniProtKB-ARBA"/>
</dbReference>
<name>A0AB40AVS7_DIOCR</name>
<dbReference type="Gene3D" id="2.90.10.10">
    <property type="entry name" value="Bulb-type lectin domain"/>
    <property type="match status" value="1"/>
</dbReference>
<organism evidence="3 4">
    <name type="scientific">Dioscorea cayennensis subsp. rotundata</name>
    <name type="common">White Guinea yam</name>
    <name type="synonym">Dioscorea rotundata</name>
    <dbReference type="NCBI Taxonomy" id="55577"/>
    <lineage>
        <taxon>Eukaryota</taxon>
        <taxon>Viridiplantae</taxon>
        <taxon>Streptophyta</taxon>
        <taxon>Embryophyta</taxon>
        <taxon>Tracheophyta</taxon>
        <taxon>Spermatophyta</taxon>
        <taxon>Magnoliopsida</taxon>
        <taxon>Liliopsida</taxon>
        <taxon>Dioscoreales</taxon>
        <taxon>Dioscoreaceae</taxon>
        <taxon>Dioscorea</taxon>
    </lineage>
</organism>
<feature type="signal peptide" evidence="1">
    <location>
        <begin position="1"/>
        <end position="24"/>
    </location>
</feature>
<gene>
    <name evidence="4" type="primary">LOC120255056</name>
</gene>
<dbReference type="SMART" id="SM00108">
    <property type="entry name" value="B_lectin"/>
    <property type="match status" value="1"/>
</dbReference>
<feature type="domain" description="Bulb-type lectin" evidence="2">
    <location>
        <begin position="25"/>
        <end position="137"/>
    </location>
</feature>
<dbReference type="InterPro" id="IPR036426">
    <property type="entry name" value="Bulb-type_lectin_dom_sf"/>
</dbReference>
<dbReference type="SUPFAM" id="SSF51110">
    <property type="entry name" value="alpha-D-mannose-specific plant lectins"/>
    <property type="match status" value="1"/>
</dbReference>
<keyword evidence="1" id="KW-0732">Signal</keyword>
<dbReference type="CDD" id="cd00028">
    <property type="entry name" value="B_lectin"/>
    <property type="match status" value="1"/>
</dbReference>
<evidence type="ECO:0000313" key="3">
    <source>
        <dbReference type="Proteomes" id="UP001515500"/>
    </source>
</evidence>
<accession>A0AB40AVS7</accession>
<protein>
    <submittedName>
        <fullName evidence="4">Mannose-specific lectin-like</fullName>
    </submittedName>
</protein>
<sequence length="194" mass="21269">MAIPKAFASLFLVLLLVSPLCCMARDVLYPGESLKSGQSLTAGSYKFKMQEDCDLVLLDGTQKPCWTSGTAYLGRNCYLSFKTDGEISIYDKNSNKKVVVWKRDSSSGQGNYVLILEKIGKVVIYGPNRYSTTIKATSFGALPANKAAEEAKAANISMFNVPEIYVSWDDDDDDDDDVMRSCVHVAFLTACLIG</sequence>
<evidence type="ECO:0000259" key="2">
    <source>
        <dbReference type="PROSITE" id="PS50927"/>
    </source>
</evidence>
<dbReference type="Proteomes" id="UP001515500">
    <property type="component" value="Chromosome 3"/>
</dbReference>
<evidence type="ECO:0000256" key="1">
    <source>
        <dbReference type="SAM" id="SignalP"/>
    </source>
</evidence>
<dbReference type="InterPro" id="IPR001480">
    <property type="entry name" value="Bulb-type_lectin_dom"/>
</dbReference>
<dbReference type="RefSeq" id="XP_039118899.1">
    <property type="nucleotide sequence ID" value="XM_039262965.1"/>
</dbReference>
<reference evidence="4" key="1">
    <citation type="submission" date="2025-08" db="UniProtKB">
        <authorList>
            <consortium name="RefSeq"/>
        </authorList>
    </citation>
    <scope>IDENTIFICATION</scope>
</reference>
<proteinExistence type="predicted"/>
<dbReference type="AlphaFoldDB" id="A0AB40AVS7"/>
<dbReference type="GeneID" id="120255056"/>
<feature type="chain" id="PRO_5044203180" evidence="1">
    <location>
        <begin position="25"/>
        <end position="194"/>
    </location>
</feature>